<sequence>MTVAVLENEYLYAEFLPEYGGRLWKLFDKKKQKDVVYTNDVIRFRNLSIRNAWFSGGVEWNCGVIGHSPFTCSQMYCAFVTGKNGEDVLRFYEFERVRGIYYQIDFWLEQNKLLTAVRIENPNTQVVPMYWWSNMATPEYKKGRVVVSASSAYNNSDGMGIKKSQIPFDNEIDVSYPENIPNTIDYFYDIPADEEKFIANVDQDGFGLLQFSTSNLKGRKLFSWGHRKGSHHWQNMLTDRAGDYVEIQAGLGKTQYECIPMPPKCVWTFSECYTLADIPREMVSGSYNELVNAVKDQISSLGGCQGLDRRLASISKEINSQKGKVILKGSGFGYLNGLLGAKIPQQLAFYDNSDVAEWIRLRSGDETACPKTFAYGERMEQLLLSQFHSTNWNVTYQLALIAYDRRDFKLAQNHCFRSLLLECNAYNNHLYAHILYQLGDPECVYFAKKSLRHNRESYCLAESIFSLLIKADACADLIQEYESLYDPLKKIPRLMMYLSYAYLKCGDAEKAEKILYYEGGLNLLDAREGDRFLDNLYRGIRKELYGEDPAEVVVPEQFDYIVADFFAEKKPE</sequence>
<dbReference type="EMBL" id="DWXN01000012">
    <property type="protein sequence ID" value="HJB75240.1"/>
    <property type="molecule type" value="Genomic_DNA"/>
</dbReference>
<reference evidence="2" key="2">
    <citation type="submission" date="2021-04" db="EMBL/GenBank/DDBJ databases">
        <authorList>
            <person name="Gilroy R."/>
        </authorList>
    </citation>
    <scope>NUCLEOTIDE SEQUENCE</scope>
    <source>
        <strain evidence="2">CHK188-16595</strain>
    </source>
</reference>
<comment type="caution">
    <text evidence="2">The sequence shown here is derived from an EMBL/GenBank/DDBJ whole genome shotgun (WGS) entry which is preliminary data.</text>
</comment>
<name>A0A9D2SA84_9FIRM</name>
<evidence type="ECO:0000313" key="3">
    <source>
        <dbReference type="Proteomes" id="UP000823877"/>
    </source>
</evidence>
<feature type="domain" description="DUF5107" evidence="1">
    <location>
        <begin position="5"/>
        <end position="255"/>
    </location>
</feature>
<proteinExistence type="predicted"/>
<accession>A0A9D2SA84</accession>
<dbReference type="InterPro" id="IPR033396">
    <property type="entry name" value="DUF5107"/>
</dbReference>
<dbReference type="Pfam" id="PF17128">
    <property type="entry name" value="DUF5107"/>
    <property type="match status" value="1"/>
</dbReference>
<protein>
    <submittedName>
        <fullName evidence="2">DUF5107 domain-containing protein</fullName>
    </submittedName>
</protein>
<dbReference type="Proteomes" id="UP000823877">
    <property type="component" value="Unassembled WGS sequence"/>
</dbReference>
<reference evidence="2" key="1">
    <citation type="journal article" date="2021" name="PeerJ">
        <title>Extensive microbial diversity within the chicken gut microbiome revealed by metagenomics and culture.</title>
        <authorList>
            <person name="Gilroy R."/>
            <person name="Ravi A."/>
            <person name="Getino M."/>
            <person name="Pursley I."/>
            <person name="Horton D.L."/>
            <person name="Alikhan N.F."/>
            <person name="Baker D."/>
            <person name="Gharbi K."/>
            <person name="Hall N."/>
            <person name="Watson M."/>
            <person name="Adriaenssens E.M."/>
            <person name="Foster-Nyarko E."/>
            <person name="Jarju S."/>
            <person name="Secka A."/>
            <person name="Antonio M."/>
            <person name="Oren A."/>
            <person name="Chaudhuri R.R."/>
            <person name="La Ragione R."/>
            <person name="Hildebrand F."/>
            <person name="Pallen M.J."/>
        </authorList>
    </citation>
    <scope>NUCLEOTIDE SEQUENCE</scope>
    <source>
        <strain evidence="2">CHK188-16595</strain>
    </source>
</reference>
<evidence type="ECO:0000259" key="1">
    <source>
        <dbReference type="Pfam" id="PF17128"/>
    </source>
</evidence>
<evidence type="ECO:0000313" key="2">
    <source>
        <dbReference type="EMBL" id="HJB75240.1"/>
    </source>
</evidence>
<dbReference type="AlphaFoldDB" id="A0A9D2SA84"/>
<gene>
    <name evidence="2" type="ORF">IAA37_06155</name>
</gene>
<organism evidence="2 3">
    <name type="scientific">Candidatus Eubacterium faecale</name>
    <dbReference type="NCBI Taxonomy" id="2838568"/>
    <lineage>
        <taxon>Bacteria</taxon>
        <taxon>Bacillati</taxon>
        <taxon>Bacillota</taxon>
        <taxon>Clostridia</taxon>
        <taxon>Eubacteriales</taxon>
        <taxon>Eubacteriaceae</taxon>
        <taxon>Eubacterium</taxon>
    </lineage>
</organism>